<name>A0A410X0D1_9BACL</name>
<dbReference type="OrthoDB" id="2969743at2"/>
<organism evidence="3 4">
    <name type="scientific">Paenibacillus chitinolyticus</name>
    <dbReference type="NCBI Taxonomy" id="79263"/>
    <lineage>
        <taxon>Bacteria</taxon>
        <taxon>Bacillati</taxon>
        <taxon>Bacillota</taxon>
        <taxon>Bacilli</taxon>
        <taxon>Bacillales</taxon>
        <taxon>Paenibacillaceae</taxon>
        <taxon>Paenibacillus</taxon>
    </lineage>
</organism>
<dbReference type="GO" id="GO:0003677">
    <property type="term" value="F:DNA binding"/>
    <property type="evidence" value="ECO:0007669"/>
    <property type="project" value="InterPro"/>
</dbReference>
<evidence type="ECO:0000313" key="5">
    <source>
        <dbReference type="Proteomes" id="UP001527202"/>
    </source>
</evidence>
<proteinExistence type="predicted"/>
<dbReference type="GeneID" id="95377418"/>
<dbReference type="CDD" id="cd00093">
    <property type="entry name" value="HTH_XRE"/>
    <property type="match status" value="1"/>
</dbReference>
<evidence type="ECO:0000313" key="4">
    <source>
        <dbReference type="Proteomes" id="UP000288943"/>
    </source>
</evidence>
<dbReference type="InterPro" id="IPR010982">
    <property type="entry name" value="Lambda_DNA-bd_dom_sf"/>
</dbReference>
<gene>
    <name evidence="2" type="ORF">M5X16_28440</name>
    <name evidence="3" type="ORF">PC41400_21745</name>
</gene>
<reference evidence="3 4" key="1">
    <citation type="submission" date="2018-01" db="EMBL/GenBank/DDBJ databases">
        <title>The whole genome sequencing and assembly of Paenibacillus chitinolyticus KCCM 41400 strain.</title>
        <authorList>
            <person name="Kim J.-Y."/>
            <person name="Park M.-K."/>
            <person name="Lee Y.-J."/>
            <person name="Yi H."/>
            <person name="Bahn Y.-S."/>
            <person name="Kim J.F."/>
            <person name="Lee D.-W."/>
        </authorList>
    </citation>
    <scope>NUCLEOTIDE SEQUENCE [LARGE SCALE GENOMIC DNA]</scope>
    <source>
        <strain evidence="3 4">KCCM 41400</strain>
    </source>
</reference>
<dbReference type="SUPFAM" id="SSF47413">
    <property type="entry name" value="lambda repressor-like DNA-binding domains"/>
    <property type="match status" value="1"/>
</dbReference>
<dbReference type="Proteomes" id="UP001527202">
    <property type="component" value="Unassembled WGS sequence"/>
</dbReference>
<keyword evidence="5" id="KW-1185">Reference proteome</keyword>
<dbReference type="Gene3D" id="1.10.260.40">
    <property type="entry name" value="lambda repressor-like DNA-binding domains"/>
    <property type="match status" value="1"/>
</dbReference>
<dbReference type="AlphaFoldDB" id="A0A410X0D1"/>
<dbReference type="EMBL" id="CP026520">
    <property type="protein sequence ID" value="QAV20146.1"/>
    <property type="molecule type" value="Genomic_DNA"/>
</dbReference>
<feature type="domain" description="HTH cro/C1-type" evidence="1">
    <location>
        <begin position="7"/>
        <end position="61"/>
    </location>
</feature>
<evidence type="ECO:0000313" key="2">
    <source>
        <dbReference type="EMBL" id="MCY9599679.1"/>
    </source>
</evidence>
<dbReference type="PROSITE" id="PS50943">
    <property type="entry name" value="HTH_CROC1"/>
    <property type="match status" value="1"/>
</dbReference>
<evidence type="ECO:0000313" key="3">
    <source>
        <dbReference type="EMBL" id="QAV20146.1"/>
    </source>
</evidence>
<dbReference type="InterPro" id="IPR001387">
    <property type="entry name" value="Cro/C1-type_HTH"/>
</dbReference>
<dbReference type="EMBL" id="JAMDMJ010000054">
    <property type="protein sequence ID" value="MCY9599679.1"/>
    <property type="molecule type" value="Genomic_DNA"/>
</dbReference>
<dbReference type="Pfam" id="PF01381">
    <property type="entry name" value="HTH_3"/>
    <property type="match status" value="1"/>
</dbReference>
<dbReference type="KEGG" id="pchi:PC41400_21745"/>
<dbReference type="Proteomes" id="UP000288943">
    <property type="component" value="Chromosome"/>
</dbReference>
<evidence type="ECO:0000259" key="1">
    <source>
        <dbReference type="PROSITE" id="PS50943"/>
    </source>
</evidence>
<sequence length="168" mass="19212">MSIGDAFRSYRKENDMTQQEFSEIVPLDRTGLSKIEADKKKAPKDIMRIAAIALDDPRIALAAQAEVTGGACPPWLSKADLHKTTVHLKALEEIEEAFEAMKSTPITKRKDQLEMKDIHRIKNTIMECVEAITALTHYVAILCKEYTISWIGVWKEHRQELKEKKYLN</sequence>
<reference evidence="2 5" key="2">
    <citation type="submission" date="2022-05" db="EMBL/GenBank/DDBJ databases">
        <title>Genome Sequencing of Bee-Associated Microbes.</title>
        <authorList>
            <person name="Dunlap C."/>
        </authorList>
    </citation>
    <scope>NUCLEOTIDE SEQUENCE [LARGE SCALE GENOMIC DNA]</scope>
    <source>
        <strain evidence="2 5">NRRL B-23120</strain>
    </source>
</reference>
<dbReference type="RefSeq" id="WP_053228762.1">
    <property type="nucleotide sequence ID" value="NZ_CP026520.1"/>
</dbReference>
<accession>A0A410X0D1</accession>
<protein>
    <submittedName>
        <fullName evidence="2">Helix-turn-helix transcriptional regulator</fullName>
    </submittedName>
    <submittedName>
        <fullName evidence="3">XRE family transcriptional regulator</fullName>
    </submittedName>
</protein>